<evidence type="ECO:0000256" key="2">
    <source>
        <dbReference type="ARBA" id="ARBA00023012"/>
    </source>
</evidence>
<dbReference type="Proteomes" id="UP001321763">
    <property type="component" value="Chromosome"/>
</dbReference>
<dbReference type="Gene3D" id="1.10.10.10">
    <property type="entry name" value="Winged helix-like DNA-binding domain superfamily/Winged helix DNA-binding domain"/>
    <property type="match status" value="1"/>
</dbReference>
<dbReference type="AlphaFoldDB" id="A0ABC8EEH4"/>
<keyword evidence="2" id="KW-0902">Two-component regulatory system</keyword>
<dbReference type="GO" id="GO:0000160">
    <property type="term" value="P:phosphorelay signal transduction system"/>
    <property type="evidence" value="ECO:0007669"/>
    <property type="project" value="UniProtKB-KW"/>
</dbReference>
<evidence type="ECO:0000259" key="5">
    <source>
        <dbReference type="PROSITE" id="PS51755"/>
    </source>
</evidence>
<protein>
    <recommendedName>
        <fullName evidence="5">OmpR/PhoB-type domain-containing protein</fullName>
    </recommendedName>
</protein>
<proteinExistence type="predicted"/>
<keyword evidence="1" id="KW-0597">Phosphoprotein</keyword>
<evidence type="ECO:0000313" key="6">
    <source>
        <dbReference type="EMBL" id="BDR80492.1"/>
    </source>
</evidence>
<organism evidence="6 7">
    <name type="scientific">Clostridium tetani</name>
    <dbReference type="NCBI Taxonomy" id="1513"/>
    <lineage>
        <taxon>Bacteria</taxon>
        <taxon>Bacillati</taxon>
        <taxon>Bacillota</taxon>
        <taxon>Clostridia</taxon>
        <taxon>Eubacteriales</taxon>
        <taxon>Clostridiaceae</taxon>
        <taxon>Clostridium</taxon>
    </lineage>
</organism>
<dbReference type="InterPro" id="IPR001867">
    <property type="entry name" value="OmpR/PhoB-type_DNA-bd"/>
</dbReference>
<evidence type="ECO:0000313" key="7">
    <source>
        <dbReference type="Proteomes" id="UP001321763"/>
    </source>
</evidence>
<dbReference type="SMART" id="SM00862">
    <property type="entry name" value="Trans_reg_C"/>
    <property type="match status" value="1"/>
</dbReference>
<dbReference type="CDD" id="cd00383">
    <property type="entry name" value="trans_reg_C"/>
    <property type="match status" value="1"/>
</dbReference>
<feature type="DNA-binding region" description="OmpR/PhoB-type" evidence="4">
    <location>
        <begin position="1"/>
        <end position="74"/>
    </location>
</feature>
<dbReference type="PROSITE" id="PS51755">
    <property type="entry name" value="OMPR_PHOB"/>
    <property type="match status" value="1"/>
</dbReference>
<feature type="domain" description="OmpR/PhoB-type" evidence="5">
    <location>
        <begin position="1"/>
        <end position="74"/>
    </location>
</feature>
<dbReference type="InterPro" id="IPR016032">
    <property type="entry name" value="Sig_transdc_resp-reg_C-effctor"/>
</dbReference>
<dbReference type="Pfam" id="PF00486">
    <property type="entry name" value="Trans_reg_C"/>
    <property type="match status" value="1"/>
</dbReference>
<evidence type="ECO:0000256" key="3">
    <source>
        <dbReference type="ARBA" id="ARBA00023125"/>
    </source>
</evidence>
<dbReference type="InterPro" id="IPR036388">
    <property type="entry name" value="WH-like_DNA-bd_sf"/>
</dbReference>
<sequence>MTAKEFDLLYFMLSHKGQVFTKEQLYENVWGYDYAPDAKNLSSFIRRLRKKVEPDPNNPQYIMTVWGVGYKFSKEKL</sequence>
<dbReference type="GO" id="GO:0010468">
    <property type="term" value="P:regulation of gene expression"/>
    <property type="evidence" value="ECO:0007669"/>
    <property type="project" value="UniProtKB-ARBA"/>
</dbReference>
<reference evidence="6 7" key="1">
    <citation type="submission" date="2022-09" db="EMBL/GenBank/DDBJ databases">
        <title>complete genome sequences of Clostridium tetani str. KHSU-234311-028 isolated from soil.</title>
        <authorList>
            <person name="Sekizuka T."/>
            <person name="Shitada C."/>
            <person name="Takahashi M."/>
            <person name="Kuroda M."/>
        </authorList>
    </citation>
    <scope>NUCLEOTIDE SEQUENCE [LARGE SCALE GENOMIC DNA]</scope>
    <source>
        <strain evidence="6 7">KHSU-234311-028</strain>
    </source>
</reference>
<evidence type="ECO:0000256" key="4">
    <source>
        <dbReference type="PROSITE-ProRule" id="PRU01091"/>
    </source>
</evidence>
<gene>
    <name evidence="6" type="ORF">K234311028_07380</name>
</gene>
<dbReference type="EMBL" id="AP026818">
    <property type="protein sequence ID" value="BDR80492.1"/>
    <property type="molecule type" value="Genomic_DNA"/>
</dbReference>
<keyword evidence="3 4" id="KW-0238">DNA-binding</keyword>
<evidence type="ECO:0000256" key="1">
    <source>
        <dbReference type="ARBA" id="ARBA00022553"/>
    </source>
</evidence>
<accession>A0ABC8EEH4</accession>
<dbReference type="FunFam" id="1.10.10.10:FF:000018">
    <property type="entry name" value="DNA-binding response regulator ResD"/>
    <property type="match status" value="1"/>
</dbReference>
<dbReference type="GO" id="GO:0003677">
    <property type="term" value="F:DNA binding"/>
    <property type="evidence" value="ECO:0007669"/>
    <property type="project" value="UniProtKB-UniRule"/>
</dbReference>
<dbReference type="SUPFAM" id="SSF46894">
    <property type="entry name" value="C-terminal effector domain of the bipartite response regulators"/>
    <property type="match status" value="1"/>
</dbReference>
<name>A0ABC8EEH4_CLOTA</name>